<dbReference type="InterPro" id="IPR004007">
    <property type="entry name" value="DhaL_dom"/>
</dbReference>
<dbReference type="Gene3D" id="1.25.40.340">
    <property type="match status" value="1"/>
</dbReference>
<evidence type="ECO:0000259" key="1">
    <source>
        <dbReference type="PROSITE" id="PS51480"/>
    </source>
</evidence>
<dbReference type="PROSITE" id="PS51480">
    <property type="entry name" value="DHAL"/>
    <property type="match status" value="1"/>
</dbReference>
<evidence type="ECO:0000313" key="3">
    <source>
        <dbReference type="Proteomes" id="UP000183687"/>
    </source>
</evidence>
<accession>A0AB38A509</accession>
<dbReference type="PANTHER" id="PTHR33434">
    <property type="entry name" value="DEGV DOMAIN-CONTAINING PROTEIN DR_1986-RELATED"/>
    <property type="match status" value="1"/>
</dbReference>
<sequence length="571" mass="60545">MISSVVRKCFPVAAQVVAAKAEDINKLNVFPVPDGDTGTNMSLTLGTVVNELNALDTDASMDAIAKAITHGSLMGARGNSGVITSQILRGVAEGLVEADENNLSSADIAHAFQRSQKVAFQAVRKPVEGTILTVLRDITTKASECAAAKLSVEDTLNSLVVEAYESVARTPDLLPVLKENGVVDSGAFGFATFLEAFVNCALGNNTTLEFSPTLASPSEAEAQAKAQVSAQVAIELNDDWEGSEFRYCNEFLFQANDETFDEAAALKFLSTMGDCELLVGDNPTYKVHVHSNTPDQVLKYMLQYGQVFNVFIHNMDLEAQERTEKIASDQQASHMQQTQEVLQEDQPLPHKELGFVAVAAGAGEADILKSLGVDVVVSGGQTMNPSTADIIAAVNKVNADTVIVLPNNSNIRMTAEAACGAFDEGCVGVVPTKTVPQAFAALFAVDFDASLDDNIAAMTEAAAAVRDGEVTTAVRDSAAADGTPIHNGDVIGIVQGVIEAVGSSVHDVTLDIINRMQQQEEGDTLTILAGSDLSDEDFEALCAAIEQVQPDLEIDSQRGEQPLYPVIFSIE</sequence>
<proteinExistence type="predicted"/>
<dbReference type="Pfam" id="PF13684">
    <property type="entry name" value="FakA-like_C"/>
    <property type="match status" value="1"/>
</dbReference>
<dbReference type="InterPro" id="IPR033470">
    <property type="entry name" value="FakA-like_C"/>
</dbReference>
<dbReference type="RefSeq" id="WP_002563532.1">
    <property type="nucleotide sequence ID" value="NZ_CALJSN010000006.1"/>
</dbReference>
<dbReference type="Pfam" id="PF21645">
    <property type="entry name" value="FakA-like_M"/>
    <property type="match status" value="1"/>
</dbReference>
<gene>
    <name evidence="2" type="ORF">SAMN04489746_0286</name>
</gene>
<dbReference type="InterPro" id="IPR036117">
    <property type="entry name" value="DhaL_dom_sf"/>
</dbReference>
<dbReference type="NCBIfam" id="TIGR03599">
    <property type="entry name" value="YloV"/>
    <property type="match status" value="1"/>
</dbReference>
<dbReference type="GO" id="GO:0006071">
    <property type="term" value="P:glycerol metabolic process"/>
    <property type="evidence" value="ECO:0007669"/>
    <property type="project" value="InterPro"/>
</dbReference>
<feature type="domain" description="DhaL" evidence="1">
    <location>
        <begin position="4"/>
        <end position="199"/>
    </location>
</feature>
<dbReference type="SMART" id="SM01120">
    <property type="entry name" value="Dak2"/>
    <property type="match status" value="1"/>
</dbReference>
<dbReference type="GO" id="GO:0004371">
    <property type="term" value="F:glycerone kinase activity"/>
    <property type="evidence" value="ECO:0007669"/>
    <property type="project" value="InterPro"/>
</dbReference>
<dbReference type="SMART" id="SM01121">
    <property type="entry name" value="Dak1_2"/>
    <property type="match status" value="1"/>
</dbReference>
<name>A0AB38A509_9ACTN</name>
<dbReference type="EMBL" id="FNSH01000001">
    <property type="protein sequence ID" value="SEB45806.1"/>
    <property type="molecule type" value="Genomic_DNA"/>
</dbReference>
<protein>
    <recommendedName>
        <fullName evidence="1">DhaL domain-containing protein</fullName>
    </recommendedName>
</protein>
<comment type="caution">
    <text evidence="2">The sequence shown here is derived from an EMBL/GenBank/DDBJ whole genome shotgun (WGS) entry which is preliminary data.</text>
</comment>
<dbReference type="InterPro" id="IPR050270">
    <property type="entry name" value="DegV_domain_contain"/>
</dbReference>
<dbReference type="SUPFAM" id="SSF101473">
    <property type="entry name" value="DhaL-like"/>
    <property type="match status" value="1"/>
</dbReference>
<evidence type="ECO:0000313" key="2">
    <source>
        <dbReference type="EMBL" id="SEB45806.1"/>
    </source>
</evidence>
<reference evidence="2 3" key="1">
    <citation type="submission" date="2016-10" db="EMBL/GenBank/DDBJ databases">
        <authorList>
            <person name="Varghese N."/>
            <person name="Submissions S."/>
        </authorList>
    </citation>
    <scope>NUCLEOTIDE SEQUENCE [LARGE SCALE GENOMIC DNA]</scope>
    <source>
        <strain evidence="2 3">DSM 20586</strain>
    </source>
</reference>
<dbReference type="Pfam" id="PF02734">
    <property type="entry name" value="Dak2"/>
    <property type="match status" value="1"/>
</dbReference>
<dbReference type="AlphaFoldDB" id="A0AB38A509"/>
<dbReference type="PANTHER" id="PTHR33434:SF4">
    <property type="entry name" value="PHOSPHATASE PROTEIN"/>
    <property type="match status" value="1"/>
</dbReference>
<dbReference type="InterPro" id="IPR019986">
    <property type="entry name" value="YloV-like"/>
</dbReference>
<dbReference type="Proteomes" id="UP000183687">
    <property type="component" value="Unassembled WGS sequence"/>
</dbReference>
<organism evidence="2 3">
    <name type="scientific">Atopobium minutum</name>
    <dbReference type="NCBI Taxonomy" id="1381"/>
    <lineage>
        <taxon>Bacteria</taxon>
        <taxon>Bacillati</taxon>
        <taxon>Actinomycetota</taxon>
        <taxon>Coriobacteriia</taxon>
        <taxon>Coriobacteriales</taxon>
        <taxon>Atopobiaceae</taxon>
        <taxon>Atopobium</taxon>
    </lineage>
</organism>
<dbReference type="InterPro" id="IPR048394">
    <property type="entry name" value="FakA-like_M"/>
</dbReference>